<keyword evidence="3" id="KW-0813">Transport</keyword>
<dbReference type="PANTHER" id="PTHR32063">
    <property type="match status" value="1"/>
</dbReference>
<dbReference type="InterPro" id="IPR001036">
    <property type="entry name" value="Acrflvin-R"/>
</dbReference>
<proteinExistence type="inferred from homology"/>
<organism evidence="9 10">
    <name type="scientific">Brevundimonas goettingensis</name>
    <dbReference type="NCBI Taxonomy" id="2774190"/>
    <lineage>
        <taxon>Bacteria</taxon>
        <taxon>Pseudomonadati</taxon>
        <taxon>Pseudomonadota</taxon>
        <taxon>Alphaproteobacteria</taxon>
        <taxon>Caulobacterales</taxon>
        <taxon>Caulobacteraceae</taxon>
        <taxon>Brevundimonas</taxon>
    </lineage>
</organism>
<keyword evidence="10" id="KW-1185">Reference proteome</keyword>
<keyword evidence="5 8" id="KW-0812">Transmembrane</keyword>
<feature type="transmembrane region" description="Helical" evidence="8">
    <location>
        <begin position="988"/>
        <end position="1009"/>
    </location>
</feature>
<gene>
    <name evidence="9" type="ORF">IFJ75_06800</name>
</gene>
<dbReference type="Pfam" id="PF00873">
    <property type="entry name" value="ACR_tran"/>
    <property type="match status" value="1"/>
</dbReference>
<dbReference type="KEGG" id="bgoe:IFJ75_06800"/>
<dbReference type="Gene3D" id="3.30.70.1320">
    <property type="entry name" value="Multidrug efflux transporter AcrB pore domain like"/>
    <property type="match status" value="1"/>
</dbReference>
<sequence length="1059" mass="112017">MLDRIIDASVRFRWWVVGIACVLAVLGARELLKLPVDAVPDITNRQVQITTVAPALGPEEVERQVTFPLETALAGLPGLTGTRSLSRHGFSQITAVFTDSTDIYFARNLVNERIQSAREDLPGGVSPSMGPVVTGLGEVYIWTLEFKGEAAKTGVPYVTPEGERLVTDAEKATYLRTVQDWIVAPQLKTVPGVAGVDVLGGYVKEYAVHPDPARLAAYGVGLVQLVEALEHANRIAGAGYVNRAGEAYIVRADARVKSLAELAETPILNRGGQVIRVSDVAAVETGRAPRLGSASVDGRETVVGTALMLQGENSREVAHRVGERLKSIAPSLPPGVAVVPALDRTELVEATIRTVEHNLALGALLVIAVLFLALGNVRAAIITALVIPLAFLFAASAMNRFGISANLLSLGALDFGLIVDGAVVVIENTLRRLGIKRHETGRPLTVAERLLVAAEAAREMARPAAFGQAIILLVYAPLLMFEGVEGKMFGPMAATVMLALLAAFVLSFTFVPAMAALWVKEPKEDHEETRLTRAAKARYRPLLEWAVARPQAVLGGAGLALLAGVIAFLMLGREFVPTLDEGDVLVQAMRVPSTSLEQSQAMQFKVETTLKAMPEVERVFTRTGTAEVASDPMPPSISDTFVILKDRKDWPNPNLPKAELVERMEGQLGTLLGNAYEFTQPIQMRFNELIAGVRSDVAVKVYGDDFAAMSRTANEIATILNGIEGAADVKVEQISGQPTITAGVDRTLAAAQGIHASDAADALAIAFAGQTAGQVNEGDRRFDVVVRLADDLRNDPAVMGQLPVMPEEEKSGAPTVPLSSVARFDLAEGPNQISREDGKRRITVQANVRGRDLGSFVKEAQSKIDGKVTPPPNGWLDWGGQFENLQRASARLGLIVPIVFLTIGGLLVLALRSWKDAALVFAGVPLALVGGALALLARGMPLSISAAVGFIAVSGVATLNGLVLMQGIRERLDAGTEPASAVVEGAVGRLRAVLTTALVAVLGFAPMAFAIGAGAEVQKPLATVVIGGLITATLLTLIVLPAMAAVLARRGSGPEAVSD</sequence>
<feature type="transmembrane region" description="Helical" evidence="8">
    <location>
        <begin position="358"/>
        <end position="374"/>
    </location>
</feature>
<comment type="subcellular location">
    <subcellularLocation>
        <location evidence="1">Cell membrane</location>
        <topology evidence="1">Multi-pass membrane protein</topology>
    </subcellularLocation>
</comment>
<evidence type="ECO:0000256" key="3">
    <source>
        <dbReference type="ARBA" id="ARBA00022448"/>
    </source>
</evidence>
<dbReference type="AlphaFoldDB" id="A0A975C7D8"/>
<evidence type="ECO:0000256" key="7">
    <source>
        <dbReference type="ARBA" id="ARBA00023136"/>
    </source>
</evidence>
<dbReference type="SUPFAM" id="SSF82866">
    <property type="entry name" value="Multidrug efflux transporter AcrB transmembrane domain"/>
    <property type="match status" value="2"/>
</dbReference>
<feature type="transmembrane region" description="Helical" evidence="8">
    <location>
        <begin position="465"/>
        <end position="484"/>
    </location>
</feature>
<evidence type="ECO:0000256" key="8">
    <source>
        <dbReference type="SAM" id="Phobius"/>
    </source>
</evidence>
<dbReference type="Gene3D" id="3.30.2090.10">
    <property type="entry name" value="Multidrug efflux transporter AcrB TolC docking domain, DN and DC subdomains"/>
    <property type="match status" value="2"/>
</dbReference>
<dbReference type="SUPFAM" id="SSF82693">
    <property type="entry name" value="Multidrug efflux transporter AcrB pore domain, PN1, PN2, PC1 and PC2 subdomains"/>
    <property type="match status" value="3"/>
</dbReference>
<evidence type="ECO:0000256" key="2">
    <source>
        <dbReference type="ARBA" id="ARBA00010942"/>
    </source>
</evidence>
<dbReference type="PRINTS" id="PR00702">
    <property type="entry name" value="ACRIFLAVINRP"/>
</dbReference>
<evidence type="ECO:0000256" key="1">
    <source>
        <dbReference type="ARBA" id="ARBA00004651"/>
    </source>
</evidence>
<dbReference type="EMBL" id="CP062222">
    <property type="protein sequence ID" value="QTC92571.1"/>
    <property type="molecule type" value="Genomic_DNA"/>
</dbReference>
<accession>A0A975C7D8</accession>
<keyword evidence="6 8" id="KW-1133">Transmembrane helix</keyword>
<dbReference type="InterPro" id="IPR027463">
    <property type="entry name" value="AcrB_DN_DC_subdom"/>
</dbReference>
<evidence type="ECO:0000313" key="10">
    <source>
        <dbReference type="Proteomes" id="UP000663918"/>
    </source>
</evidence>
<name>A0A975C7D8_9CAUL</name>
<dbReference type="InterPro" id="IPR004763">
    <property type="entry name" value="CusA-like"/>
</dbReference>
<evidence type="ECO:0000256" key="5">
    <source>
        <dbReference type="ARBA" id="ARBA00022692"/>
    </source>
</evidence>
<protein>
    <submittedName>
        <fullName evidence="9">CusA/CzcA family heavy metal efflux RND transporter</fullName>
    </submittedName>
</protein>
<keyword evidence="4" id="KW-1003">Cell membrane</keyword>
<reference evidence="9" key="1">
    <citation type="submission" date="2020-09" db="EMBL/GenBank/DDBJ databases">
        <title>Brevundimonas sp. LVF2 isolated from a puddle in Goettingen, Germany.</title>
        <authorList>
            <person name="Friedrich I."/>
            <person name="Klassen A."/>
            <person name="Hannes N."/>
            <person name="Schneider D."/>
            <person name="Hertel R."/>
            <person name="Daniel R."/>
        </authorList>
    </citation>
    <scope>NUCLEOTIDE SEQUENCE</scope>
    <source>
        <strain evidence="9">LVF2</strain>
    </source>
</reference>
<dbReference type="Proteomes" id="UP000663918">
    <property type="component" value="Chromosome"/>
</dbReference>
<dbReference type="NCBIfam" id="TIGR00914">
    <property type="entry name" value="2A0601"/>
    <property type="match status" value="1"/>
</dbReference>
<feature type="transmembrane region" description="Helical" evidence="8">
    <location>
        <begin position="917"/>
        <end position="937"/>
    </location>
</feature>
<feature type="transmembrane region" description="Helical" evidence="8">
    <location>
        <begin position="496"/>
        <end position="519"/>
    </location>
</feature>
<dbReference type="SUPFAM" id="SSF82714">
    <property type="entry name" value="Multidrug efflux transporter AcrB TolC docking domain, DN and DC subdomains"/>
    <property type="match status" value="2"/>
</dbReference>
<dbReference type="GO" id="GO:0005886">
    <property type="term" value="C:plasma membrane"/>
    <property type="evidence" value="ECO:0007669"/>
    <property type="project" value="UniProtKB-SubCell"/>
</dbReference>
<keyword evidence="7 8" id="KW-0472">Membrane</keyword>
<evidence type="ECO:0000256" key="4">
    <source>
        <dbReference type="ARBA" id="ARBA00022475"/>
    </source>
</evidence>
<dbReference type="Gene3D" id="3.30.70.1430">
    <property type="entry name" value="Multidrug efflux transporter AcrB pore domain"/>
    <property type="match status" value="2"/>
</dbReference>
<evidence type="ECO:0000256" key="6">
    <source>
        <dbReference type="ARBA" id="ARBA00022989"/>
    </source>
</evidence>
<dbReference type="GO" id="GO:0008324">
    <property type="term" value="F:monoatomic cation transmembrane transporter activity"/>
    <property type="evidence" value="ECO:0007669"/>
    <property type="project" value="InterPro"/>
</dbReference>
<feature type="transmembrane region" description="Helical" evidence="8">
    <location>
        <begin position="552"/>
        <end position="571"/>
    </location>
</feature>
<dbReference type="Gene3D" id="3.30.70.1440">
    <property type="entry name" value="Multidrug efflux transporter AcrB pore domain"/>
    <property type="match status" value="1"/>
</dbReference>
<dbReference type="GO" id="GO:0042910">
    <property type="term" value="F:xenobiotic transmembrane transporter activity"/>
    <property type="evidence" value="ECO:0007669"/>
    <property type="project" value="TreeGrafter"/>
</dbReference>
<feature type="transmembrane region" description="Helical" evidence="8">
    <location>
        <begin position="944"/>
        <end position="968"/>
    </location>
</feature>
<feature type="transmembrane region" description="Helical" evidence="8">
    <location>
        <begin position="892"/>
        <end position="911"/>
    </location>
</feature>
<feature type="transmembrane region" description="Helical" evidence="8">
    <location>
        <begin position="1021"/>
        <end position="1048"/>
    </location>
</feature>
<feature type="transmembrane region" description="Helical" evidence="8">
    <location>
        <begin position="405"/>
        <end position="426"/>
    </location>
</feature>
<dbReference type="PANTHER" id="PTHR32063:SF24">
    <property type="entry name" value="CATION EFFLUX SYSTEM (ACRB_ACRD_ACRF FAMILY)"/>
    <property type="match status" value="1"/>
</dbReference>
<evidence type="ECO:0000313" key="9">
    <source>
        <dbReference type="EMBL" id="QTC92571.1"/>
    </source>
</evidence>
<dbReference type="Gene3D" id="1.20.1640.10">
    <property type="entry name" value="Multidrug efflux transporter AcrB transmembrane domain"/>
    <property type="match status" value="2"/>
</dbReference>
<feature type="transmembrane region" description="Helical" evidence="8">
    <location>
        <begin position="12"/>
        <end position="32"/>
    </location>
</feature>
<comment type="similarity">
    <text evidence="2">Belongs to the resistance-nodulation-cell division (RND) (TC 2.A.6) family.</text>
</comment>
<dbReference type="RefSeq" id="WP_207931850.1">
    <property type="nucleotide sequence ID" value="NZ_CP062222.1"/>
</dbReference>
<feature type="transmembrane region" description="Helical" evidence="8">
    <location>
        <begin position="380"/>
        <end position="398"/>
    </location>
</feature>